<proteinExistence type="predicted"/>
<geneLocation type="plasmid" evidence="1 2">
    <name>pHLAC01</name>
</geneLocation>
<dbReference type="EMBL" id="CP001367">
    <property type="protein sequence ID" value="ACM59151.1"/>
    <property type="molecule type" value="Genomic_DNA"/>
</dbReference>
<evidence type="ECO:0000313" key="1">
    <source>
        <dbReference type="EMBL" id="ACM59151.1"/>
    </source>
</evidence>
<protein>
    <submittedName>
        <fullName evidence="1">Uncharacterized protein</fullName>
    </submittedName>
</protein>
<organism evidence="1 2">
    <name type="scientific">Halorubrum lacusprofundi (strain ATCC 49239 / DSM 5036 / JCM 8891 / ACAM 34)</name>
    <dbReference type="NCBI Taxonomy" id="416348"/>
    <lineage>
        <taxon>Archaea</taxon>
        <taxon>Methanobacteriati</taxon>
        <taxon>Methanobacteriota</taxon>
        <taxon>Stenosarchaea group</taxon>
        <taxon>Halobacteria</taxon>
        <taxon>Halobacteriales</taxon>
        <taxon>Haloferacaceae</taxon>
        <taxon>Halorubrum</taxon>
    </lineage>
</organism>
<sequence>MKPIMTKVEESKKTCNDCELPLFFYNPAQVYGCKNCQKAWSMETIKDWSDSTEMPSKQYDYSEYFN</sequence>
<keyword evidence="2" id="KW-1185">Reference proteome</keyword>
<dbReference type="KEGG" id="hla:Hlac_3649"/>
<accession>B9LXG0</accession>
<gene>
    <name evidence="1" type="ordered locus">Hlac_3649</name>
</gene>
<dbReference type="HOGENOM" id="CLU_2820687_0_0_2"/>
<name>B9LXG0_HALLT</name>
<reference evidence="1 2" key="1">
    <citation type="journal article" date="2016" name="Stand. Genomic Sci.">
        <title>Complete genome sequence of the Antarctic Halorubrum lacusprofundi type strain ACAM 34.</title>
        <authorList>
            <person name="Anderson I.J."/>
            <person name="DasSarma P."/>
            <person name="Lucas S."/>
            <person name="Copeland A."/>
            <person name="Lapidus A."/>
            <person name="Del Rio T.G."/>
            <person name="Tice H."/>
            <person name="Dalin E."/>
            <person name="Bruce D.C."/>
            <person name="Goodwin L."/>
            <person name="Pitluck S."/>
            <person name="Sims D."/>
            <person name="Brettin T.S."/>
            <person name="Detter J.C."/>
            <person name="Han C.S."/>
            <person name="Larimer F."/>
            <person name="Hauser L."/>
            <person name="Land M."/>
            <person name="Ivanova N."/>
            <person name="Richardson P."/>
            <person name="Cavicchioli R."/>
            <person name="DasSarma S."/>
            <person name="Woese C.R."/>
            <person name="Kyrpides N.C."/>
        </authorList>
    </citation>
    <scope>NUCLEOTIDE SEQUENCE [LARGE SCALE GENOMIC DNA]</scope>
    <source>
        <strain evidence="2">ATCC 49239 / DSM 5036 / JCM 8891 / ACAM 34</strain>
    </source>
</reference>
<dbReference type="AlphaFoldDB" id="B9LXG0"/>
<evidence type="ECO:0000313" key="2">
    <source>
        <dbReference type="Proteomes" id="UP000000740"/>
    </source>
</evidence>
<keyword evidence="1" id="KW-0614">Plasmid</keyword>
<dbReference type="Proteomes" id="UP000000740">
    <property type="component" value="Plasmid pHLAC01"/>
</dbReference>